<name>A0A7G2C4U6_9TRYP</name>
<proteinExistence type="predicted"/>
<protein>
    <recommendedName>
        <fullName evidence="3">Sfi1 spindle body protein</fullName>
    </recommendedName>
</protein>
<reference evidence="1 2" key="1">
    <citation type="submission" date="2020-08" db="EMBL/GenBank/DDBJ databases">
        <authorList>
            <person name="Newling K."/>
            <person name="Davey J."/>
            <person name="Forrester S."/>
        </authorList>
    </citation>
    <scope>NUCLEOTIDE SEQUENCE [LARGE SCALE GENOMIC DNA]</scope>
    <source>
        <strain evidence="2">Crithidia deanei Carvalho (ATCC PRA-265)</strain>
    </source>
</reference>
<evidence type="ECO:0008006" key="3">
    <source>
        <dbReference type="Google" id="ProtNLM"/>
    </source>
</evidence>
<dbReference type="EMBL" id="LR877148">
    <property type="protein sequence ID" value="CAD2214828.1"/>
    <property type="molecule type" value="Genomic_DNA"/>
</dbReference>
<sequence length="318" mass="38896">MNSLHSFIDATSIEYSRNRSTFDYYPNESRNYYSPSSRVDWSTTHPLMNGLLSIRREAERNLLQRYCLAYWLRFAQKRKRKRFLLLSLQRIVFHSIVRRYLDKWSAYAVQSRTRKRRYHEAEVLCKRNLYAFARTVLHKLTLYGEARRKEGQRIEHFENSVRPFWLMSSAWRTWKCKTIKAKRMNAAFLLEMQNNVKRVEHCFFRWQKILLQDRLVRQIQSDRLLHTTRQCFFHWILYTAYLKNLRKMKRDSLIDLVRRYFHVWEHNVARRVVLLDLEAQNEKVLLLPIFREWSFATRCNRSRYKTVVAKTGLPKLDL</sequence>
<organism evidence="1 2">
    <name type="scientific">Angomonas deanei</name>
    <dbReference type="NCBI Taxonomy" id="59799"/>
    <lineage>
        <taxon>Eukaryota</taxon>
        <taxon>Discoba</taxon>
        <taxon>Euglenozoa</taxon>
        <taxon>Kinetoplastea</taxon>
        <taxon>Metakinetoplastina</taxon>
        <taxon>Trypanosomatida</taxon>
        <taxon>Trypanosomatidae</taxon>
        <taxon>Strigomonadinae</taxon>
        <taxon>Angomonas</taxon>
    </lineage>
</organism>
<dbReference type="VEuPathDB" id="TriTrypDB:ADEAN_000227900"/>
<gene>
    <name evidence="1" type="ORF">ADEAN_000227900</name>
</gene>
<dbReference type="AlphaFoldDB" id="A0A7G2C4U6"/>
<evidence type="ECO:0000313" key="1">
    <source>
        <dbReference type="EMBL" id="CAD2214828.1"/>
    </source>
</evidence>
<accession>A0A7G2C4U6</accession>
<evidence type="ECO:0000313" key="2">
    <source>
        <dbReference type="Proteomes" id="UP000515908"/>
    </source>
</evidence>
<keyword evidence="2" id="KW-1185">Reference proteome</keyword>
<dbReference type="Proteomes" id="UP000515908">
    <property type="component" value="Chromosome 04"/>
</dbReference>